<evidence type="ECO:0000256" key="7">
    <source>
        <dbReference type="ARBA" id="ARBA00023242"/>
    </source>
</evidence>
<dbReference type="PROSITE" id="PS50023">
    <property type="entry name" value="LIM_DOMAIN_2"/>
    <property type="match status" value="1"/>
</dbReference>
<dbReference type="GeneTree" id="ENSGT00940000156868"/>
<evidence type="ECO:0000256" key="5">
    <source>
        <dbReference type="ARBA" id="ARBA00023125"/>
    </source>
</evidence>
<keyword evidence="2 8" id="KW-0479">Metal-binding</keyword>
<dbReference type="Ensembl" id="ENSUAMT00000020359.1">
    <property type="protein sequence ID" value="ENSUAMP00000018188.1"/>
    <property type="gene ID" value="ENSUAMG00000014432.1"/>
</dbReference>
<keyword evidence="7" id="KW-0539">Nucleus</keyword>
<feature type="domain" description="LIM zinc-binding" evidence="9">
    <location>
        <begin position="97"/>
        <end position="158"/>
    </location>
</feature>
<dbReference type="InterPro" id="IPR050453">
    <property type="entry name" value="LIM_Homeobox_TF"/>
</dbReference>
<keyword evidence="5" id="KW-0238">DNA-binding</keyword>
<dbReference type="GO" id="GO:0000981">
    <property type="term" value="F:DNA-binding transcription factor activity, RNA polymerase II-specific"/>
    <property type="evidence" value="ECO:0007669"/>
    <property type="project" value="TreeGrafter"/>
</dbReference>
<dbReference type="FunFam" id="2.10.110.10:FF:000031">
    <property type="entry name" value="LIM homeobox 6, isoform CRA_b"/>
    <property type="match status" value="1"/>
</dbReference>
<reference evidence="11" key="1">
    <citation type="submission" date="2016-06" db="EMBL/GenBank/DDBJ databases">
        <title>De novo assembly and RNA-Seq shows season-dependent expression and editing in black bear kidneys.</title>
        <authorList>
            <person name="Korstanje R."/>
            <person name="Srivastava A."/>
            <person name="Sarsani V.K."/>
            <person name="Sheehan S.M."/>
            <person name="Seger R.L."/>
            <person name="Barter M.E."/>
            <person name="Lindqvist C."/>
            <person name="Brody L.C."/>
            <person name="Mullikin J.C."/>
        </authorList>
    </citation>
    <scope>NUCLEOTIDE SEQUENCE [LARGE SCALE GENOMIC DNA]</scope>
</reference>
<dbReference type="Pfam" id="PF00412">
    <property type="entry name" value="LIM"/>
    <property type="match status" value="1"/>
</dbReference>
<dbReference type="STRING" id="9643.ENSUAMP00000018188"/>
<evidence type="ECO:0000256" key="8">
    <source>
        <dbReference type="PROSITE-ProRule" id="PRU00125"/>
    </source>
</evidence>
<dbReference type="AlphaFoldDB" id="A0A452RGZ6"/>
<dbReference type="PROSITE" id="PS00478">
    <property type="entry name" value="LIM_DOMAIN_1"/>
    <property type="match status" value="1"/>
</dbReference>
<dbReference type="SUPFAM" id="SSF57716">
    <property type="entry name" value="Glucocorticoid receptor-like (DNA-binding domain)"/>
    <property type="match status" value="2"/>
</dbReference>
<dbReference type="Proteomes" id="UP000291022">
    <property type="component" value="Unassembled WGS sequence"/>
</dbReference>
<evidence type="ECO:0000256" key="2">
    <source>
        <dbReference type="ARBA" id="ARBA00022723"/>
    </source>
</evidence>
<dbReference type="PANTHER" id="PTHR24208:SF121">
    <property type="entry name" value="LIM_HOMEOBOX PROTEIN LHX6"/>
    <property type="match status" value="1"/>
</dbReference>
<keyword evidence="11" id="KW-1185">Reference proteome</keyword>
<evidence type="ECO:0000256" key="6">
    <source>
        <dbReference type="ARBA" id="ARBA00023155"/>
    </source>
</evidence>
<comment type="subcellular location">
    <subcellularLocation>
        <location evidence="1">Nucleus</location>
    </subcellularLocation>
</comment>
<evidence type="ECO:0000259" key="9">
    <source>
        <dbReference type="PROSITE" id="PS50023"/>
    </source>
</evidence>
<evidence type="ECO:0000313" key="10">
    <source>
        <dbReference type="Ensembl" id="ENSUAMP00000018188.1"/>
    </source>
</evidence>
<dbReference type="PANTHER" id="PTHR24208">
    <property type="entry name" value="LIM/HOMEOBOX PROTEIN LHX"/>
    <property type="match status" value="1"/>
</dbReference>
<reference evidence="10" key="2">
    <citation type="submission" date="2025-08" db="UniProtKB">
        <authorList>
            <consortium name="Ensembl"/>
        </authorList>
    </citation>
    <scope>IDENTIFICATION</scope>
</reference>
<keyword evidence="6" id="KW-0371">Homeobox</keyword>
<name>A0A452RGZ6_URSAM</name>
<evidence type="ECO:0000256" key="4">
    <source>
        <dbReference type="ARBA" id="ARBA00023038"/>
    </source>
</evidence>
<evidence type="ECO:0000256" key="3">
    <source>
        <dbReference type="ARBA" id="ARBA00022833"/>
    </source>
</evidence>
<dbReference type="GO" id="GO:0005634">
    <property type="term" value="C:nucleus"/>
    <property type="evidence" value="ECO:0007669"/>
    <property type="project" value="UniProtKB-SubCell"/>
</dbReference>
<dbReference type="GO" id="GO:0046872">
    <property type="term" value="F:metal ion binding"/>
    <property type="evidence" value="ECO:0007669"/>
    <property type="project" value="UniProtKB-KW"/>
</dbReference>
<organism evidence="10 11">
    <name type="scientific">Ursus americanus</name>
    <name type="common">American black bear</name>
    <name type="synonym">Euarctos americanus</name>
    <dbReference type="NCBI Taxonomy" id="9643"/>
    <lineage>
        <taxon>Eukaryota</taxon>
        <taxon>Metazoa</taxon>
        <taxon>Chordata</taxon>
        <taxon>Craniata</taxon>
        <taxon>Vertebrata</taxon>
        <taxon>Euteleostomi</taxon>
        <taxon>Mammalia</taxon>
        <taxon>Eutheria</taxon>
        <taxon>Laurasiatheria</taxon>
        <taxon>Carnivora</taxon>
        <taxon>Caniformia</taxon>
        <taxon>Ursidae</taxon>
        <taxon>Ursus</taxon>
    </lineage>
</organism>
<keyword evidence="4 8" id="KW-0440">LIM domain</keyword>
<proteinExistence type="predicted"/>
<dbReference type="Gene3D" id="2.10.110.10">
    <property type="entry name" value="Cysteine Rich Protein"/>
    <property type="match status" value="1"/>
</dbReference>
<dbReference type="SMART" id="SM00132">
    <property type="entry name" value="LIM"/>
    <property type="match status" value="1"/>
</dbReference>
<dbReference type="GO" id="GO:0000977">
    <property type="term" value="F:RNA polymerase II transcription regulatory region sequence-specific DNA binding"/>
    <property type="evidence" value="ECO:0007669"/>
    <property type="project" value="TreeGrafter"/>
</dbReference>
<dbReference type="InterPro" id="IPR001781">
    <property type="entry name" value="Znf_LIM"/>
</dbReference>
<reference evidence="10" key="3">
    <citation type="submission" date="2025-09" db="UniProtKB">
        <authorList>
            <consortium name="Ensembl"/>
        </authorList>
    </citation>
    <scope>IDENTIFICATION</scope>
</reference>
<accession>A0A452RGZ6</accession>
<sequence length="171" mass="18295">MYWKHENAAPALPEGCRLPAEGGPATDQVMAQPGSGCKATTRCLEGTAPPAMAQSDAEALAGALDKDEGRASPCTPSTPSVCSPPSAASSVPSAGKNICSSCGLEILDRYLLKVNNLIWHVRCLECSVCRTSLRQQNSCYIKNKEIFCKMDYFSFLPPTDLQLLPPKQGMD</sequence>
<protein>
    <recommendedName>
        <fullName evidence="9">LIM zinc-binding domain-containing protein</fullName>
    </recommendedName>
</protein>
<evidence type="ECO:0000256" key="1">
    <source>
        <dbReference type="ARBA" id="ARBA00004123"/>
    </source>
</evidence>
<keyword evidence="3 8" id="KW-0862">Zinc</keyword>
<dbReference type="GO" id="GO:0021884">
    <property type="term" value="P:forebrain neuron development"/>
    <property type="evidence" value="ECO:0007669"/>
    <property type="project" value="TreeGrafter"/>
</dbReference>
<evidence type="ECO:0000313" key="11">
    <source>
        <dbReference type="Proteomes" id="UP000291022"/>
    </source>
</evidence>
<dbReference type="CDD" id="cd09380">
    <property type="entry name" value="LIM1_Lhx6"/>
    <property type="match status" value="1"/>
</dbReference>